<evidence type="ECO:0000313" key="2">
    <source>
        <dbReference type="Proteomes" id="UP000183810"/>
    </source>
</evidence>
<gene>
    <name evidence="1" type="ORF">BOX37_19760</name>
</gene>
<accession>A0A1J0VUU0</accession>
<proteinExistence type="predicted"/>
<keyword evidence="2" id="KW-1185">Reference proteome</keyword>
<protein>
    <recommendedName>
        <fullName evidence="3">DUF4253 domain-containing protein</fullName>
    </recommendedName>
</protein>
<dbReference type="RefSeq" id="WP_071929001.1">
    <property type="nucleotide sequence ID" value="NZ_CP018082.1"/>
</dbReference>
<dbReference type="EMBL" id="CP018082">
    <property type="protein sequence ID" value="APE35813.1"/>
    <property type="molecule type" value="Genomic_DNA"/>
</dbReference>
<sequence length="266" mass="29177">MQTTLFEPGEPTGRHRLDSNTVARLDEVTGFADLVEAFAAARAAHPDARIVCTLDDLDQCVYTSMHAALRLDDDANWDDGPYDYHDPAAVHRVENARVARIAALLDDPARQVDWANLADTRAATEDDLTALVAANREPDHALDDVVLIQRVPVDRDDFAVAGIPNGYFADDWDIFANHAVIRRMAGHGYQHVAVGASLLGFVRSTPPSVEQAAAVVTDLIHLYGTPESIAWHELALLLPTRRLLLLGYTENFADAIDEIPEDPPTE</sequence>
<dbReference type="AlphaFoldDB" id="A0A1J0VUU0"/>
<evidence type="ECO:0000313" key="1">
    <source>
        <dbReference type="EMBL" id="APE35813.1"/>
    </source>
</evidence>
<dbReference type="Proteomes" id="UP000183810">
    <property type="component" value="Chromosome"/>
</dbReference>
<reference evidence="1" key="1">
    <citation type="submission" date="2016-11" db="EMBL/GenBank/DDBJ databases">
        <authorList>
            <person name="Jaros S."/>
            <person name="Januszkiewicz K."/>
            <person name="Wedrychowicz H."/>
        </authorList>
    </citation>
    <scope>NUCLEOTIDE SEQUENCE [LARGE SCALE GENOMIC DNA]</scope>
    <source>
        <strain evidence="1">Y48</strain>
    </source>
</reference>
<name>A0A1J0VUU0_9NOCA</name>
<organism evidence="1 2">
    <name type="scientific">Nocardia mangyaensis</name>
    <dbReference type="NCBI Taxonomy" id="2213200"/>
    <lineage>
        <taxon>Bacteria</taxon>
        <taxon>Bacillati</taxon>
        <taxon>Actinomycetota</taxon>
        <taxon>Actinomycetes</taxon>
        <taxon>Mycobacteriales</taxon>
        <taxon>Nocardiaceae</taxon>
        <taxon>Nocardia</taxon>
    </lineage>
</organism>
<evidence type="ECO:0008006" key="3">
    <source>
        <dbReference type="Google" id="ProtNLM"/>
    </source>
</evidence>
<dbReference type="KEGG" id="nsl:BOX37_19760"/>